<keyword evidence="3" id="KW-1185">Reference proteome</keyword>
<feature type="compositionally biased region" description="Acidic residues" evidence="1">
    <location>
        <begin position="313"/>
        <end position="322"/>
    </location>
</feature>
<evidence type="ECO:0000256" key="1">
    <source>
        <dbReference type="SAM" id="MobiDB-lite"/>
    </source>
</evidence>
<feature type="region of interest" description="Disordered" evidence="1">
    <location>
        <begin position="103"/>
        <end position="141"/>
    </location>
</feature>
<organism evidence="2 3">
    <name type="scientific">Catenaria anguillulae PL171</name>
    <dbReference type="NCBI Taxonomy" id="765915"/>
    <lineage>
        <taxon>Eukaryota</taxon>
        <taxon>Fungi</taxon>
        <taxon>Fungi incertae sedis</taxon>
        <taxon>Blastocladiomycota</taxon>
        <taxon>Blastocladiomycetes</taxon>
        <taxon>Blastocladiales</taxon>
        <taxon>Catenariaceae</taxon>
        <taxon>Catenaria</taxon>
    </lineage>
</organism>
<gene>
    <name evidence="2" type="ORF">BCR44DRAFT_73113</name>
</gene>
<dbReference type="AlphaFoldDB" id="A0A1Y2HE08"/>
<feature type="compositionally biased region" description="Basic residues" evidence="1">
    <location>
        <begin position="25"/>
        <end position="35"/>
    </location>
</feature>
<feature type="region of interest" description="Disordered" evidence="1">
    <location>
        <begin position="295"/>
        <end position="344"/>
    </location>
</feature>
<evidence type="ECO:0000313" key="3">
    <source>
        <dbReference type="Proteomes" id="UP000193411"/>
    </source>
</evidence>
<dbReference type="Proteomes" id="UP000193411">
    <property type="component" value="Unassembled WGS sequence"/>
</dbReference>
<feature type="region of interest" description="Disordered" evidence="1">
    <location>
        <begin position="79"/>
        <end position="98"/>
    </location>
</feature>
<reference evidence="2 3" key="1">
    <citation type="submission" date="2016-07" db="EMBL/GenBank/DDBJ databases">
        <title>Pervasive Adenine N6-methylation of Active Genes in Fungi.</title>
        <authorList>
            <consortium name="DOE Joint Genome Institute"/>
            <person name="Mondo S.J."/>
            <person name="Dannebaum R.O."/>
            <person name="Kuo R.C."/>
            <person name="Labutti K."/>
            <person name="Haridas S."/>
            <person name="Kuo A."/>
            <person name="Salamov A."/>
            <person name="Ahrendt S.R."/>
            <person name="Lipzen A."/>
            <person name="Sullivan W."/>
            <person name="Andreopoulos W.B."/>
            <person name="Clum A."/>
            <person name="Lindquist E."/>
            <person name="Daum C."/>
            <person name="Ramamoorthy G.K."/>
            <person name="Gryganskyi A."/>
            <person name="Culley D."/>
            <person name="Magnuson J.K."/>
            <person name="James T.Y."/>
            <person name="O'Malley M.A."/>
            <person name="Stajich J.E."/>
            <person name="Spatafora J.W."/>
            <person name="Visel A."/>
            <person name="Grigoriev I.V."/>
        </authorList>
    </citation>
    <scope>NUCLEOTIDE SEQUENCE [LARGE SCALE GENOMIC DNA]</scope>
    <source>
        <strain evidence="2 3">PL171</strain>
    </source>
</reference>
<proteinExistence type="predicted"/>
<accession>A0A1Y2HE08</accession>
<dbReference type="EMBL" id="MCFL01000041">
    <property type="protein sequence ID" value="ORZ32820.1"/>
    <property type="molecule type" value="Genomic_DNA"/>
</dbReference>
<feature type="compositionally biased region" description="Polar residues" evidence="1">
    <location>
        <begin position="1"/>
        <end position="11"/>
    </location>
</feature>
<comment type="caution">
    <text evidence="2">The sequence shown here is derived from an EMBL/GenBank/DDBJ whole genome shotgun (WGS) entry which is preliminary data.</text>
</comment>
<feature type="region of interest" description="Disordered" evidence="1">
    <location>
        <begin position="1"/>
        <end position="35"/>
    </location>
</feature>
<protein>
    <submittedName>
        <fullName evidence="2">Uncharacterized protein</fullName>
    </submittedName>
</protein>
<sequence length="401" mass="44421">MSSTTPLTSTARGGHLSSRGGARGHSSKGRGHKFHQALKRPDYLLYRRELLPIYPKPVYEHHSFASLLHTTYASFRGRREQLRKQQERMDKLNRRRQRYGDPRKPKLIIFDDDADDQDKGRDDVKEVDQDNEADLDPRERRRRELAKVTKPSLRQLIFNQASASDHTADLVGGVDLDALHAMDKSDWAKLERMRADLLADLFDTSTCSSSSSTVIKAEGNLAVMHVPQIATSSSSSQLSHVHKRSTLVATNDNKHDWIVQAHANPFPLFAHQRPVATVALSALPAYDSIARRLNQQARDKREHGHRAGTSDRDGEDEDEDAMSVDTASSSDSDSTSDSDADERFEQVVNMWVPPASASGSSRRGKVVQVDGVSGKIKSGANWLPKAAGVPANPVPVVAANR</sequence>
<evidence type="ECO:0000313" key="2">
    <source>
        <dbReference type="EMBL" id="ORZ32820.1"/>
    </source>
</evidence>
<feature type="compositionally biased region" description="Basic and acidic residues" evidence="1">
    <location>
        <begin position="117"/>
        <end position="128"/>
    </location>
</feature>
<name>A0A1Y2HE08_9FUNG</name>